<dbReference type="GO" id="GO:0032259">
    <property type="term" value="P:methylation"/>
    <property type="evidence" value="ECO:0007669"/>
    <property type="project" value="UniProtKB-KW"/>
</dbReference>
<dbReference type="CDD" id="cd02440">
    <property type="entry name" value="AdoMet_MTases"/>
    <property type="match status" value="1"/>
</dbReference>
<evidence type="ECO:0000313" key="2">
    <source>
        <dbReference type="Proteomes" id="UP000189935"/>
    </source>
</evidence>
<dbReference type="Gene3D" id="3.40.50.150">
    <property type="entry name" value="Vaccinia Virus protein VP39"/>
    <property type="match status" value="1"/>
</dbReference>
<sequence>MTGSIHRRANLIGVLASLAMLGGWGSVAIAAEGVKSPDYEAIVAAPDRSDADRQTDLRRQPAKMLAFTGARPGMQVLDMDANAGYSTELLARAVAPDGVVYAQDSAEVIERFVKDKFDIRAQKPAMKNVVHVVRNFDDPIPPDVNGLDLITFFFAYHDVTYMAVDRAVMNKKMFAALKPGGFLVIADHSARPGDGTNVGKTLHRIEESTLRQEIEAAGFKLVSEADFLRHPEDPRDAAVFHPPVPVDEFVLKYQKPL</sequence>
<dbReference type="Pfam" id="PF01209">
    <property type="entry name" value="Ubie_methyltran"/>
    <property type="match status" value="1"/>
</dbReference>
<keyword evidence="1" id="KW-0489">Methyltransferase</keyword>
<dbReference type="EMBL" id="LT670844">
    <property type="protein sequence ID" value="SHK90293.1"/>
    <property type="molecule type" value="Genomic_DNA"/>
</dbReference>
<evidence type="ECO:0000313" key="1">
    <source>
        <dbReference type="EMBL" id="SHK90293.1"/>
    </source>
</evidence>
<reference evidence="1 2" key="1">
    <citation type="submission" date="2016-11" db="EMBL/GenBank/DDBJ databases">
        <authorList>
            <person name="Jaros S."/>
            <person name="Januszkiewicz K."/>
            <person name="Wedrychowicz H."/>
        </authorList>
    </citation>
    <scope>NUCLEOTIDE SEQUENCE [LARGE SCALE GENOMIC DNA]</scope>
    <source>
        <strain evidence="1 2">GAS499</strain>
    </source>
</reference>
<protein>
    <submittedName>
        <fullName evidence="1">Predicted methyltransferase</fullName>
    </submittedName>
</protein>
<dbReference type="AlphaFoldDB" id="A0A1M6W955"/>
<organism evidence="1 2">
    <name type="scientific">Bradyrhizobium lablabi</name>
    <dbReference type="NCBI Taxonomy" id="722472"/>
    <lineage>
        <taxon>Bacteria</taxon>
        <taxon>Pseudomonadati</taxon>
        <taxon>Pseudomonadota</taxon>
        <taxon>Alphaproteobacteria</taxon>
        <taxon>Hyphomicrobiales</taxon>
        <taxon>Nitrobacteraceae</taxon>
        <taxon>Bradyrhizobium</taxon>
    </lineage>
</organism>
<name>A0A1M6W955_9BRAD</name>
<accession>A0A1M6W955</accession>
<dbReference type="InterPro" id="IPR029063">
    <property type="entry name" value="SAM-dependent_MTases_sf"/>
</dbReference>
<proteinExistence type="predicted"/>
<dbReference type="SUPFAM" id="SSF53335">
    <property type="entry name" value="S-adenosyl-L-methionine-dependent methyltransferases"/>
    <property type="match status" value="1"/>
</dbReference>
<dbReference type="RefSeq" id="WP_079541515.1">
    <property type="nucleotide sequence ID" value="NZ_LT670844.1"/>
</dbReference>
<dbReference type="Proteomes" id="UP000189935">
    <property type="component" value="Chromosome I"/>
</dbReference>
<gene>
    <name evidence="1" type="ORF">SAMN05444159_4487</name>
</gene>
<keyword evidence="1" id="KW-0808">Transferase</keyword>
<dbReference type="GO" id="GO:0008168">
    <property type="term" value="F:methyltransferase activity"/>
    <property type="evidence" value="ECO:0007669"/>
    <property type="project" value="UniProtKB-KW"/>
</dbReference>